<keyword evidence="2" id="KW-0812">Transmembrane</keyword>
<feature type="transmembrane region" description="Helical" evidence="2">
    <location>
        <begin position="448"/>
        <end position="477"/>
    </location>
</feature>
<sequence>MSLLARFHRRNPPPPPDPNSVNYTAEHVALAKKIARRQKLFRIFWKNVSKIQATLTLVGVLWLLALPYEGLWKRTYVDEHALQPAQVAVYFDWANVHKADVYLAELERLSSSNSTFTKRTEYIQNAFSAAGLHTGNTTTATYAHVTPPRATGMETILVSANWLSRDGGENLRGVATLLALGDFLRGQNHWAFDFVLVVGEEYQSGLAEFMKQYHSLFSGVIWTGLNIDYPGHSFSHLGVFYEGTNGRLPNQDVINTVSRVAQYTGQVPLRYHNIPDEPLHGIVWLGKYLLGAKHLLHHFAYAALGRASAGHGSLAKYRIDSLTLYCTPATGPHGFHTLGRTLESTLRSFNNLLERLHASYFFYLLPRPNYFIPVGNYLPAAVLLGASLTIGGFDCPFPLQGLVYMSFAFGSALLLWMTRLPTYLFFATFLFYPRPRGLAHKSLESMSLLLYGAFIPTLAMINFPQSILLAFFAHLYLRLPEWPRVVTLATPWIIPAVMQWFGKVDLEKEWRELGNFGWVGVYAFWIPLWTLGIMLLLGEEKKGKGGRVGDKAEGEGRGGGRGERGLENNRD</sequence>
<keyword evidence="2" id="KW-0472">Membrane</keyword>
<name>A0A854QBQ3_CRYNE</name>
<evidence type="ECO:0000256" key="1">
    <source>
        <dbReference type="SAM" id="MobiDB-lite"/>
    </source>
</evidence>
<dbReference type="InterPro" id="IPR007246">
    <property type="entry name" value="Gaa1"/>
</dbReference>
<evidence type="ECO:0000313" key="3">
    <source>
        <dbReference type="EMBL" id="OXG14896.1"/>
    </source>
</evidence>
<feature type="transmembrane region" description="Helical" evidence="2">
    <location>
        <begin position="370"/>
        <end position="390"/>
    </location>
</feature>
<dbReference type="AlphaFoldDB" id="A0A854QBQ3"/>
<feature type="region of interest" description="Disordered" evidence="1">
    <location>
        <begin position="1"/>
        <end position="20"/>
    </location>
</feature>
<proteinExistence type="predicted"/>
<dbReference type="Proteomes" id="UP000199727">
    <property type="component" value="Unassembled WGS sequence"/>
</dbReference>
<evidence type="ECO:0000313" key="4">
    <source>
        <dbReference type="Proteomes" id="UP000199727"/>
    </source>
</evidence>
<keyword evidence="2" id="KW-1133">Transmembrane helix</keyword>
<protein>
    <submittedName>
        <fullName evidence="3">Glycosylphosphatidylinositol transamidase</fullName>
    </submittedName>
</protein>
<feature type="compositionally biased region" description="Basic residues" evidence="1">
    <location>
        <begin position="1"/>
        <end position="11"/>
    </location>
</feature>
<feature type="transmembrane region" description="Helical" evidence="2">
    <location>
        <begin position="516"/>
        <end position="537"/>
    </location>
</feature>
<accession>A0A854QBQ3</accession>
<dbReference type="EMBL" id="AMKT01000073">
    <property type="protein sequence ID" value="OXG14896.1"/>
    <property type="molecule type" value="Genomic_DNA"/>
</dbReference>
<comment type="caution">
    <text evidence="3">The sequence shown here is derived from an EMBL/GenBank/DDBJ whole genome shotgun (WGS) entry which is preliminary data.</text>
</comment>
<dbReference type="GO" id="GO:0016255">
    <property type="term" value="P:attachment of GPI anchor to protein"/>
    <property type="evidence" value="ECO:0007669"/>
    <property type="project" value="TreeGrafter"/>
</dbReference>
<organism evidence="3 4">
    <name type="scientific">Cryptococcus neoformans Tu259-1</name>
    <dbReference type="NCBI Taxonomy" id="1230072"/>
    <lineage>
        <taxon>Eukaryota</taxon>
        <taxon>Fungi</taxon>
        <taxon>Dikarya</taxon>
        <taxon>Basidiomycota</taxon>
        <taxon>Agaricomycotina</taxon>
        <taxon>Tremellomycetes</taxon>
        <taxon>Tremellales</taxon>
        <taxon>Cryptococcaceae</taxon>
        <taxon>Cryptococcus</taxon>
        <taxon>Cryptococcus neoformans species complex</taxon>
    </lineage>
</organism>
<feature type="region of interest" description="Disordered" evidence="1">
    <location>
        <begin position="542"/>
        <end position="571"/>
    </location>
</feature>
<dbReference type="PANTHER" id="PTHR13304">
    <property type="entry name" value="GLYCOSYLPHOSPHATIDYLINOSITOL ANCHOR ATTACHMENT 1 PROTEIN"/>
    <property type="match status" value="1"/>
</dbReference>
<feature type="transmembrane region" description="Helical" evidence="2">
    <location>
        <begin position="402"/>
        <end position="427"/>
    </location>
</feature>
<dbReference type="Pfam" id="PF04114">
    <property type="entry name" value="Gaa1"/>
    <property type="match status" value="1"/>
</dbReference>
<dbReference type="OrthoDB" id="445301at2759"/>
<reference evidence="3 4" key="1">
    <citation type="submission" date="2017-06" db="EMBL/GenBank/DDBJ databases">
        <title>Global population genomics of the pathogenic fungus Cryptococcus neoformans var. grubii.</title>
        <authorList>
            <person name="Cuomo C."/>
            <person name="Litvintseva A."/>
            <person name="Chen Y."/>
            <person name="Young S."/>
            <person name="Zeng Q."/>
            <person name="Chapman S."/>
            <person name="Gujja S."/>
            <person name="Saif S."/>
            <person name="Birren B."/>
        </authorList>
    </citation>
    <scope>NUCLEOTIDE SEQUENCE [LARGE SCALE GENOMIC DNA]</scope>
    <source>
        <strain evidence="3 4">Tu259-1</strain>
    </source>
</reference>
<gene>
    <name evidence="3" type="ORF">C361_05603</name>
</gene>
<dbReference type="GO" id="GO:0042765">
    <property type="term" value="C:GPI-anchor transamidase complex"/>
    <property type="evidence" value="ECO:0007669"/>
    <property type="project" value="InterPro"/>
</dbReference>
<evidence type="ECO:0000256" key="2">
    <source>
        <dbReference type="SAM" id="Phobius"/>
    </source>
</evidence>
<dbReference type="PANTHER" id="PTHR13304:SF0">
    <property type="entry name" value="GLYCOSYLPHOSPHATIDYLINOSITOL ANCHOR ATTACHMENT 1 PROTEIN"/>
    <property type="match status" value="1"/>
</dbReference>